<evidence type="ECO:0000313" key="2">
    <source>
        <dbReference type="EMBL" id="OUZ33382.1"/>
    </source>
</evidence>
<dbReference type="EMBL" id="CP147246">
    <property type="protein sequence ID" value="WYJ93486.1"/>
    <property type="molecule type" value="Genomic_DNA"/>
</dbReference>
<dbReference type="Gene3D" id="3.10.180.10">
    <property type="entry name" value="2,3-Dihydroxybiphenyl 1,2-Dioxygenase, domain 1"/>
    <property type="match status" value="1"/>
</dbReference>
<accession>A0A200J816</accession>
<name>A0A200J816_9ENTE</name>
<feature type="domain" description="VOC" evidence="1">
    <location>
        <begin position="4"/>
        <end position="35"/>
    </location>
</feature>
<evidence type="ECO:0000259" key="1">
    <source>
        <dbReference type="PROSITE" id="PS51819"/>
    </source>
</evidence>
<evidence type="ECO:0000313" key="4">
    <source>
        <dbReference type="Proteomes" id="UP000196151"/>
    </source>
</evidence>
<dbReference type="PROSITE" id="PS51819">
    <property type="entry name" value="VOC"/>
    <property type="match status" value="1"/>
</dbReference>
<reference evidence="3" key="2">
    <citation type="submission" date="2017-05" db="EMBL/GenBank/DDBJ databases">
        <authorList>
            <consortium name="The Broad Institute Genomics Platform"/>
            <consortium name="The Broad Institute Genomic Center for Infectious Diseases"/>
            <person name="Earl A."/>
            <person name="Manson A."/>
            <person name="Schwartman J."/>
            <person name="Gilmore M."/>
            <person name="Abouelleil A."/>
            <person name="Cao P."/>
            <person name="Chapman S."/>
            <person name="Cusick C."/>
            <person name="Shea T."/>
            <person name="Young S."/>
            <person name="Neafsey D."/>
            <person name="Nusbaum C."/>
            <person name="Birren B."/>
        </authorList>
    </citation>
    <scope>NUCLEOTIDE SEQUENCE</scope>
    <source>
        <strain evidence="3">9D6_DIV0238</strain>
    </source>
</reference>
<dbReference type="SUPFAM" id="SSF54593">
    <property type="entry name" value="Glyoxalase/Bleomycin resistance protein/Dihydroxybiphenyl dioxygenase"/>
    <property type="match status" value="1"/>
</dbReference>
<keyword evidence="4" id="KW-1185">Reference proteome</keyword>
<dbReference type="InterPro" id="IPR037523">
    <property type="entry name" value="VOC_core"/>
</dbReference>
<dbReference type="Proteomes" id="UP000196151">
    <property type="component" value="Chromosome"/>
</dbReference>
<dbReference type="Pfam" id="PF00903">
    <property type="entry name" value="Glyoxalase"/>
    <property type="match status" value="1"/>
</dbReference>
<sequence>MKQAIVHIALVVEDYDAAIDFYTKQLDFILIEDTY</sequence>
<reference evidence="3" key="3">
    <citation type="submission" date="2024-03" db="EMBL/GenBank/DDBJ databases">
        <title>The Genome Sequence of Enterococcus sp. DIV0238c.</title>
        <authorList>
            <consortium name="The Broad Institute Genomics Platform"/>
            <consortium name="The Broad Institute Microbial Omics Core"/>
            <consortium name="The Broad Institute Genomic Center for Infectious Diseases"/>
            <person name="Earl A."/>
            <person name="Manson A."/>
            <person name="Gilmore M."/>
            <person name="Schwartman J."/>
            <person name="Shea T."/>
            <person name="Abouelleil A."/>
            <person name="Cao P."/>
            <person name="Chapman S."/>
            <person name="Cusick C."/>
            <person name="Young S."/>
            <person name="Neafsey D."/>
            <person name="Nusbaum C."/>
            <person name="Birren B."/>
        </authorList>
    </citation>
    <scope>NUCLEOTIDE SEQUENCE</scope>
    <source>
        <strain evidence="3">9D6_DIV0238</strain>
    </source>
</reference>
<proteinExistence type="predicted"/>
<organism evidence="2">
    <name type="scientific">Candidatus Enterococcus dunnyi</name>
    <dbReference type="NCBI Taxonomy" id="1834192"/>
    <lineage>
        <taxon>Bacteria</taxon>
        <taxon>Bacillati</taxon>
        <taxon>Bacillota</taxon>
        <taxon>Bacilli</taxon>
        <taxon>Lactobacillales</taxon>
        <taxon>Enterococcaceae</taxon>
        <taxon>Enterococcus</taxon>
    </lineage>
</organism>
<protein>
    <recommendedName>
        <fullName evidence="1">VOC domain-containing protein</fullName>
    </recommendedName>
</protein>
<dbReference type="InterPro" id="IPR004360">
    <property type="entry name" value="Glyas_Fos-R_dOase_dom"/>
</dbReference>
<dbReference type="InterPro" id="IPR029068">
    <property type="entry name" value="Glyas_Bleomycin-R_OHBP_Dase"/>
</dbReference>
<evidence type="ECO:0000313" key="3">
    <source>
        <dbReference type="EMBL" id="WYJ93486.1"/>
    </source>
</evidence>
<dbReference type="AlphaFoldDB" id="A0A200J816"/>
<dbReference type="EMBL" id="NIBQ01000002">
    <property type="protein sequence ID" value="OUZ33382.1"/>
    <property type="molecule type" value="Genomic_DNA"/>
</dbReference>
<gene>
    <name evidence="3" type="ORF">A5889_000984</name>
    <name evidence="2" type="ORF">A5889_002095</name>
</gene>
<reference evidence="2" key="1">
    <citation type="submission" date="2017-05" db="EMBL/GenBank/DDBJ databases">
        <title>The Genome Sequence of Enterococcus sp. 9D6_DIV0238.</title>
        <authorList>
            <consortium name="The Broad Institute Genomics Platform"/>
            <consortium name="The Broad Institute Genomic Center for Infectious Diseases"/>
            <person name="Earl A."/>
            <person name="Manson A."/>
            <person name="Schwartman J."/>
            <person name="Gilmore M."/>
            <person name="Abouelleil A."/>
            <person name="Cao P."/>
            <person name="Chapman S."/>
            <person name="Cusick C."/>
            <person name="Shea T."/>
            <person name="Young S."/>
            <person name="Neafsey D."/>
            <person name="Nusbaum C."/>
            <person name="Birren B."/>
        </authorList>
    </citation>
    <scope>NUCLEOTIDE SEQUENCE [LARGE SCALE GENOMIC DNA]</scope>
    <source>
        <strain evidence="2">9D6_DIV0238</strain>
    </source>
</reference>